<evidence type="ECO:0000313" key="1">
    <source>
        <dbReference type="EMBL" id="PAN30712.1"/>
    </source>
</evidence>
<reference evidence="1" key="1">
    <citation type="submission" date="2018-04" db="EMBL/GenBank/DDBJ databases">
        <title>WGS assembly of Panicum hallii.</title>
        <authorList>
            <person name="Lovell J."/>
            <person name="Jenkins J."/>
            <person name="Lowry D."/>
            <person name="Mamidi S."/>
            <person name="Sreedasyam A."/>
            <person name="Weng X."/>
            <person name="Barry K."/>
            <person name="Bonette J."/>
            <person name="Campitelli B."/>
            <person name="Daum C."/>
            <person name="Gordon S."/>
            <person name="Gould B."/>
            <person name="Lipzen A."/>
            <person name="Macqueen A."/>
            <person name="Palacio-Mejia J."/>
            <person name="Plott C."/>
            <person name="Shakirov E."/>
            <person name="Shu S."/>
            <person name="Yoshinaga Y."/>
            <person name="Zane M."/>
            <person name="Rokhsar D."/>
            <person name="Grimwood J."/>
            <person name="Schmutz J."/>
            <person name="Juenger T."/>
        </authorList>
    </citation>
    <scope>NUCLEOTIDE SEQUENCE [LARGE SCALE GENOMIC DNA]</scope>
    <source>
        <strain evidence="1">FIL2</strain>
    </source>
</reference>
<dbReference type="AlphaFoldDB" id="A0A2S3HVF3"/>
<gene>
    <name evidence="1" type="ORF">PAHAL_5G364800</name>
</gene>
<accession>A0A2S3HVF3</accession>
<proteinExistence type="predicted"/>
<dbReference type="Gramene" id="PAN30712">
    <property type="protein sequence ID" value="PAN30712"/>
    <property type="gene ID" value="PAHAL_5G364800"/>
</dbReference>
<organism evidence="1">
    <name type="scientific">Panicum hallii</name>
    <dbReference type="NCBI Taxonomy" id="206008"/>
    <lineage>
        <taxon>Eukaryota</taxon>
        <taxon>Viridiplantae</taxon>
        <taxon>Streptophyta</taxon>
        <taxon>Embryophyta</taxon>
        <taxon>Tracheophyta</taxon>
        <taxon>Spermatophyta</taxon>
        <taxon>Magnoliopsida</taxon>
        <taxon>Liliopsida</taxon>
        <taxon>Poales</taxon>
        <taxon>Poaceae</taxon>
        <taxon>PACMAD clade</taxon>
        <taxon>Panicoideae</taxon>
        <taxon>Panicodae</taxon>
        <taxon>Paniceae</taxon>
        <taxon>Panicinae</taxon>
        <taxon>Panicum</taxon>
        <taxon>Panicum sect. Panicum</taxon>
    </lineage>
</organism>
<dbReference type="EMBL" id="CM008050">
    <property type="protein sequence ID" value="PAN30712.1"/>
    <property type="molecule type" value="Genomic_DNA"/>
</dbReference>
<dbReference type="Proteomes" id="UP000243499">
    <property type="component" value="Chromosome 5"/>
</dbReference>
<name>A0A2S3HVF3_9POAL</name>
<protein>
    <submittedName>
        <fullName evidence="1">Uncharacterized protein</fullName>
    </submittedName>
</protein>
<sequence>MKIGSCLLHNNISTASNHEYAGDNSLAPVSSKLWCSESENKAAAAPSTRSIIVVAAAKSSSYPTSSSCVAGAELHLVLQRWPWTRCLVVMKMLSTAGIRDDAEQQATDRGGAVAAQVLRLVRRFGEVPRARGEEGIRRGRQQGC</sequence>